<dbReference type="Proteomes" id="UP000887013">
    <property type="component" value="Unassembled WGS sequence"/>
</dbReference>
<feature type="compositionally biased region" description="Basic and acidic residues" evidence="1">
    <location>
        <begin position="8"/>
        <end position="29"/>
    </location>
</feature>
<comment type="caution">
    <text evidence="2">The sequence shown here is derived from an EMBL/GenBank/DDBJ whole genome shotgun (WGS) entry which is preliminary data.</text>
</comment>
<proteinExistence type="predicted"/>
<name>A0A8X6NE91_NEPPI</name>
<keyword evidence="3" id="KW-1185">Reference proteome</keyword>
<feature type="non-terminal residue" evidence="2">
    <location>
        <position position="1"/>
    </location>
</feature>
<dbReference type="EMBL" id="BMAW01103630">
    <property type="protein sequence ID" value="GFT10055.1"/>
    <property type="molecule type" value="Genomic_DNA"/>
</dbReference>
<evidence type="ECO:0000313" key="3">
    <source>
        <dbReference type="Proteomes" id="UP000887013"/>
    </source>
</evidence>
<accession>A0A8X6NE91</accession>
<reference evidence="2" key="1">
    <citation type="submission" date="2020-08" db="EMBL/GenBank/DDBJ databases">
        <title>Multicomponent nature underlies the extraordinary mechanical properties of spider dragline silk.</title>
        <authorList>
            <person name="Kono N."/>
            <person name="Nakamura H."/>
            <person name="Mori M."/>
            <person name="Yoshida Y."/>
            <person name="Ohtoshi R."/>
            <person name="Malay A.D."/>
            <person name="Moran D.A.P."/>
            <person name="Tomita M."/>
            <person name="Numata K."/>
            <person name="Arakawa K."/>
        </authorList>
    </citation>
    <scope>NUCLEOTIDE SEQUENCE</scope>
</reference>
<organism evidence="2 3">
    <name type="scientific">Nephila pilipes</name>
    <name type="common">Giant wood spider</name>
    <name type="synonym">Nephila maculata</name>
    <dbReference type="NCBI Taxonomy" id="299642"/>
    <lineage>
        <taxon>Eukaryota</taxon>
        <taxon>Metazoa</taxon>
        <taxon>Ecdysozoa</taxon>
        <taxon>Arthropoda</taxon>
        <taxon>Chelicerata</taxon>
        <taxon>Arachnida</taxon>
        <taxon>Araneae</taxon>
        <taxon>Araneomorphae</taxon>
        <taxon>Entelegynae</taxon>
        <taxon>Araneoidea</taxon>
        <taxon>Nephilidae</taxon>
        <taxon>Nephila</taxon>
    </lineage>
</organism>
<protein>
    <submittedName>
        <fullName evidence="2">Uncharacterized protein</fullName>
    </submittedName>
</protein>
<evidence type="ECO:0000256" key="1">
    <source>
        <dbReference type="SAM" id="MobiDB-lite"/>
    </source>
</evidence>
<feature type="region of interest" description="Disordered" evidence="1">
    <location>
        <begin position="1"/>
        <end position="29"/>
    </location>
</feature>
<gene>
    <name evidence="2" type="ORF">NPIL_165571</name>
</gene>
<sequence length="29" mass="3470">LHASWEPSHPEEHRKFNHAERHADQIVNP</sequence>
<dbReference type="AlphaFoldDB" id="A0A8X6NE91"/>
<evidence type="ECO:0000313" key="2">
    <source>
        <dbReference type="EMBL" id="GFT10055.1"/>
    </source>
</evidence>